<sequence length="218" mass="23031">MTTNITTGLFLQSAYQTLFMTGVSFAIGAVLGMGLALILILTRPQGLKQNVPLYTVISTIINILRSLPSLILMIAVIPLTHLIVGSSIGSTAAIVPLTLFITPYIARLLENSLLEINTGIIEAADAMGATTFQIIWHFMLPEASPSIALSYTTSIITLIGATAMAGAIGGGGIGDLAISYGYQRFDNVAMIITVVTLIIVVQLLQSLGNALSRYFKGN</sequence>
<keyword evidence="4" id="KW-1003">Cell membrane</keyword>
<dbReference type="OrthoDB" id="9793490at2"/>
<dbReference type="PANTHER" id="PTHR30450">
    <property type="entry name" value="ABC TRANSPORTER PERMEASE"/>
    <property type="match status" value="1"/>
</dbReference>
<dbReference type="Pfam" id="PF00528">
    <property type="entry name" value="BPD_transp_1"/>
    <property type="match status" value="1"/>
</dbReference>
<dbReference type="Gene3D" id="1.10.3720.10">
    <property type="entry name" value="MetI-like"/>
    <property type="match status" value="1"/>
</dbReference>
<dbReference type="AlphaFoldDB" id="A0A348HCR4"/>
<evidence type="ECO:0000256" key="1">
    <source>
        <dbReference type="ARBA" id="ARBA00004651"/>
    </source>
</evidence>
<evidence type="ECO:0000256" key="2">
    <source>
        <dbReference type="ARBA" id="ARBA00007069"/>
    </source>
</evidence>
<evidence type="ECO:0000256" key="3">
    <source>
        <dbReference type="ARBA" id="ARBA00022448"/>
    </source>
</evidence>
<dbReference type="FunFam" id="1.10.3720.10:FF:000002">
    <property type="entry name" value="D-methionine ABC transporter permease MetI"/>
    <property type="match status" value="1"/>
</dbReference>
<dbReference type="EMBL" id="AP018933">
    <property type="protein sequence ID" value="BBG29416.1"/>
    <property type="molecule type" value="Genomic_DNA"/>
</dbReference>
<keyword evidence="11" id="KW-1185">Reference proteome</keyword>
<accession>A0A348HCR4</accession>
<dbReference type="PANTHER" id="PTHR30450:SF14">
    <property type="entry name" value="TRANSPORTER, PERMEASE PROTEIN, PUTATIVE-RELATED"/>
    <property type="match status" value="1"/>
</dbReference>
<protein>
    <submittedName>
        <fullName evidence="10">ABC-type metal ion transport system, permease</fullName>
    </submittedName>
</protein>
<feature type="transmembrane region" description="Helical" evidence="8">
    <location>
        <begin position="53"/>
        <end position="77"/>
    </location>
</feature>
<keyword evidence="3 8" id="KW-0813">Transport</keyword>
<evidence type="ECO:0000256" key="5">
    <source>
        <dbReference type="ARBA" id="ARBA00022692"/>
    </source>
</evidence>
<keyword evidence="7 8" id="KW-0472">Membrane</keyword>
<feature type="transmembrane region" description="Helical" evidence="8">
    <location>
        <begin position="18"/>
        <end position="41"/>
    </location>
</feature>
<dbReference type="InterPro" id="IPR051322">
    <property type="entry name" value="AA_ABC_Transporter_Permease"/>
</dbReference>
<dbReference type="GO" id="GO:0005886">
    <property type="term" value="C:plasma membrane"/>
    <property type="evidence" value="ECO:0007669"/>
    <property type="project" value="UniProtKB-SubCell"/>
</dbReference>
<dbReference type="PROSITE" id="PS50928">
    <property type="entry name" value="ABC_TM1"/>
    <property type="match status" value="1"/>
</dbReference>
<evidence type="ECO:0000256" key="6">
    <source>
        <dbReference type="ARBA" id="ARBA00022989"/>
    </source>
</evidence>
<dbReference type="Proteomes" id="UP000267342">
    <property type="component" value="Chromosome"/>
</dbReference>
<gene>
    <name evidence="10" type="ORF">ZBT109_0638</name>
</gene>
<evidence type="ECO:0000313" key="11">
    <source>
        <dbReference type="Proteomes" id="UP000267342"/>
    </source>
</evidence>
<dbReference type="InterPro" id="IPR000515">
    <property type="entry name" value="MetI-like"/>
</dbReference>
<comment type="similarity">
    <text evidence="2">Belongs to the binding-protein-dependent transport system permease family. CysTW subfamily.</text>
</comment>
<proteinExistence type="inferred from homology"/>
<feature type="transmembrane region" description="Helical" evidence="8">
    <location>
        <begin position="83"/>
        <end position="106"/>
    </location>
</feature>
<evidence type="ECO:0000256" key="8">
    <source>
        <dbReference type="RuleBase" id="RU363032"/>
    </source>
</evidence>
<dbReference type="GO" id="GO:0048473">
    <property type="term" value="P:D-methionine transmembrane transport"/>
    <property type="evidence" value="ECO:0007669"/>
    <property type="project" value="TreeGrafter"/>
</dbReference>
<evidence type="ECO:0000259" key="9">
    <source>
        <dbReference type="PROSITE" id="PS50928"/>
    </source>
</evidence>
<keyword evidence="5 8" id="KW-0812">Transmembrane</keyword>
<evidence type="ECO:0000313" key="10">
    <source>
        <dbReference type="EMBL" id="BBG29416.1"/>
    </source>
</evidence>
<dbReference type="CDD" id="cd06261">
    <property type="entry name" value="TM_PBP2"/>
    <property type="match status" value="1"/>
</dbReference>
<feature type="transmembrane region" description="Helical" evidence="8">
    <location>
        <begin position="118"/>
        <end position="139"/>
    </location>
</feature>
<keyword evidence="6 8" id="KW-1133">Transmembrane helix</keyword>
<dbReference type="InterPro" id="IPR035906">
    <property type="entry name" value="MetI-like_sf"/>
</dbReference>
<feature type="transmembrane region" description="Helical" evidence="8">
    <location>
        <begin position="151"/>
        <end position="173"/>
    </location>
</feature>
<dbReference type="SUPFAM" id="SSF161098">
    <property type="entry name" value="MetI-like"/>
    <property type="match status" value="1"/>
</dbReference>
<evidence type="ECO:0000256" key="4">
    <source>
        <dbReference type="ARBA" id="ARBA00022475"/>
    </source>
</evidence>
<evidence type="ECO:0000256" key="7">
    <source>
        <dbReference type="ARBA" id="ARBA00023136"/>
    </source>
</evidence>
<dbReference type="STRING" id="1123510.GCA_000620025_01953"/>
<dbReference type="RefSeq" id="WP_027705079.1">
    <property type="nucleotide sequence ID" value="NZ_AP018933.1"/>
</dbReference>
<name>A0A348HCR4_9GAMM</name>
<dbReference type="KEGG" id="zpl:ZBT109_0638"/>
<feature type="transmembrane region" description="Helical" evidence="8">
    <location>
        <begin position="185"/>
        <end position="204"/>
    </location>
</feature>
<organism evidence="10 11">
    <name type="scientific">Zymobacter palmae</name>
    <dbReference type="NCBI Taxonomy" id="33074"/>
    <lineage>
        <taxon>Bacteria</taxon>
        <taxon>Pseudomonadati</taxon>
        <taxon>Pseudomonadota</taxon>
        <taxon>Gammaproteobacteria</taxon>
        <taxon>Oceanospirillales</taxon>
        <taxon>Halomonadaceae</taxon>
        <taxon>Zymobacter group</taxon>
        <taxon>Zymobacter</taxon>
    </lineage>
</organism>
<reference evidence="10 11" key="1">
    <citation type="submission" date="2018-09" db="EMBL/GenBank/DDBJ databases">
        <title>Zymobacter palmae IAM14233 (=T109) whole genome analysis.</title>
        <authorList>
            <person name="Yanase H."/>
        </authorList>
    </citation>
    <scope>NUCLEOTIDE SEQUENCE [LARGE SCALE GENOMIC DNA]</scope>
    <source>
        <strain evidence="10 11">IAM14233</strain>
    </source>
</reference>
<comment type="subcellular location">
    <subcellularLocation>
        <location evidence="1 8">Cell membrane</location>
        <topology evidence="1 8">Multi-pass membrane protein</topology>
    </subcellularLocation>
</comment>
<feature type="domain" description="ABC transmembrane type-1" evidence="9">
    <location>
        <begin position="14"/>
        <end position="205"/>
    </location>
</feature>